<protein>
    <submittedName>
        <fullName evidence="3">Uncharacterized protein</fullName>
    </submittedName>
</protein>
<accession>A0AAW1HTF3</accession>
<feature type="compositionally biased region" description="Basic residues" evidence="2">
    <location>
        <begin position="1"/>
        <end position="15"/>
    </location>
</feature>
<sequence length="314" mass="34482">MMLPKHVSRTSRLLRSRGGTPNSNPDSPRSIEGSRVSVRSRSSVSQSPLRLSRVTLSSSTGGYDSDDSIKLDRTCHSAMVQEVMGMKTMLLKLKRVLHEQADEDLLLRSETHNPFELHKNGLFNGLSSETDSQDTDDSANSRLELEDLRRQILFLQGQVEDREKTVQELQEQMNKLINENYISKSAPASTVSTETCNAATQTERTRPISAGPSLLQTSPAEGSMASLVSVSETPNRRSLLPSSIEKSHHPNSLKPPSSRSWKKQNESPSQQRYSGNTPPSVTSVTSTALSSPSPPSSSIPRRSCSRTRAPPMPS</sequence>
<feature type="compositionally biased region" description="Polar residues" evidence="2">
    <location>
        <begin position="214"/>
        <end position="233"/>
    </location>
</feature>
<reference evidence="3 4" key="1">
    <citation type="journal article" date="2024" name="BMC Genomics">
        <title>De novo assembly and annotation of Popillia japonica's genome with initial clues to its potential as an invasive pest.</title>
        <authorList>
            <person name="Cucini C."/>
            <person name="Boschi S."/>
            <person name="Funari R."/>
            <person name="Cardaioli E."/>
            <person name="Iannotti N."/>
            <person name="Marturano G."/>
            <person name="Paoli F."/>
            <person name="Bruttini M."/>
            <person name="Carapelli A."/>
            <person name="Frati F."/>
            <person name="Nardi F."/>
        </authorList>
    </citation>
    <scope>NUCLEOTIDE SEQUENCE [LARGE SCALE GENOMIC DNA]</scope>
    <source>
        <strain evidence="3">DMR45628</strain>
    </source>
</reference>
<feature type="compositionally biased region" description="Low complexity" evidence="2">
    <location>
        <begin position="277"/>
        <end position="291"/>
    </location>
</feature>
<dbReference type="EMBL" id="JASPKY010000971">
    <property type="protein sequence ID" value="KAK9679819.1"/>
    <property type="molecule type" value="Genomic_DNA"/>
</dbReference>
<dbReference type="AlphaFoldDB" id="A0AAW1HTF3"/>
<keyword evidence="4" id="KW-1185">Reference proteome</keyword>
<dbReference type="Proteomes" id="UP001458880">
    <property type="component" value="Unassembled WGS sequence"/>
</dbReference>
<feature type="compositionally biased region" description="Low complexity" evidence="2">
    <location>
        <begin position="34"/>
        <end position="63"/>
    </location>
</feature>
<proteinExistence type="predicted"/>
<gene>
    <name evidence="3" type="ORF">QE152_g39689</name>
</gene>
<comment type="caution">
    <text evidence="3">The sequence shown here is derived from an EMBL/GenBank/DDBJ whole genome shotgun (WGS) entry which is preliminary data.</text>
</comment>
<name>A0AAW1HTF3_POPJA</name>
<evidence type="ECO:0000313" key="4">
    <source>
        <dbReference type="Proteomes" id="UP001458880"/>
    </source>
</evidence>
<evidence type="ECO:0000313" key="3">
    <source>
        <dbReference type="EMBL" id="KAK9679819.1"/>
    </source>
</evidence>
<organism evidence="3 4">
    <name type="scientific">Popillia japonica</name>
    <name type="common">Japanese beetle</name>
    <dbReference type="NCBI Taxonomy" id="7064"/>
    <lineage>
        <taxon>Eukaryota</taxon>
        <taxon>Metazoa</taxon>
        <taxon>Ecdysozoa</taxon>
        <taxon>Arthropoda</taxon>
        <taxon>Hexapoda</taxon>
        <taxon>Insecta</taxon>
        <taxon>Pterygota</taxon>
        <taxon>Neoptera</taxon>
        <taxon>Endopterygota</taxon>
        <taxon>Coleoptera</taxon>
        <taxon>Polyphaga</taxon>
        <taxon>Scarabaeiformia</taxon>
        <taxon>Scarabaeidae</taxon>
        <taxon>Rutelinae</taxon>
        <taxon>Popillia</taxon>
    </lineage>
</organism>
<feature type="region of interest" description="Disordered" evidence="2">
    <location>
        <begin position="187"/>
        <end position="314"/>
    </location>
</feature>
<feature type="compositionally biased region" description="Polar residues" evidence="2">
    <location>
        <begin position="266"/>
        <end position="276"/>
    </location>
</feature>
<feature type="compositionally biased region" description="Low complexity" evidence="2">
    <location>
        <begin position="298"/>
        <end position="308"/>
    </location>
</feature>
<keyword evidence="1" id="KW-0175">Coiled coil</keyword>
<evidence type="ECO:0000256" key="2">
    <source>
        <dbReference type="SAM" id="MobiDB-lite"/>
    </source>
</evidence>
<evidence type="ECO:0000256" key="1">
    <source>
        <dbReference type="SAM" id="Coils"/>
    </source>
</evidence>
<feature type="region of interest" description="Disordered" evidence="2">
    <location>
        <begin position="119"/>
        <end position="139"/>
    </location>
</feature>
<feature type="compositionally biased region" description="Polar residues" evidence="2">
    <location>
        <begin position="187"/>
        <end position="202"/>
    </location>
</feature>
<feature type="coiled-coil region" evidence="1">
    <location>
        <begin position="145"/>
        <end position="179"/>
    </location>
</feature>
<feature type="region of interest" description="Disordered" evidence="2">
    <location>
        <begin position="1"/>
        <end position="69"/>
    </location>
</feature>